<sequence>MREPAEVSDKFDAYLPNCQHQRIQPYTFGAALRAHAQRGAQSQPARSVEQLDAAHAGPAGRDELGDRSWERFWCAVSWQREGD</sequence>
<protein>
    <submittedName>
        <fullName evidence="2">Uncharacterized protein</fullName>
    </submittedName>
</protein>
<dbReference type="Proteomes" id="UP000592780">
    <property type="component" value="Unassembled WGS sequence"/>
</dbReference>
<reference evidence="2 3" key="1">
    <citation type="submission" date="2020-08" db="EMBL/GenBank/DDBJ databases">
        <title>Genomic Encyclopedia of Type Strains, Phase IV (KMG-V): Genome sequencing to study the core and pangenomes of soil and plant-associated prokaryotes.</title>
        <authorList>
            <person name="Whitman W."/>
        </authorList>
    </citation>
    <scope>NUCLEOTIDE SEQUENCE [LARGE SCALE GENOMIC DNA]</scope>
    <source>
        <strain evidence="2 3">JPY158</strain>
    </source>
</reference>
<proteinExistence type="predicted"/>
<name>A0A7W8QFX8_PARAM</name>
<dbReference type="EMBL" id="JACHDD010000054">
    <property type="protein sequence ID" value="MBB5429787.1"/>
    <property type="molecule type" value="Genomic_DNA"/>
</dbReference>
<gene>
    <name evidence="2" type="ORF">HDG40_007985</name>
</gene>
<organism evidence="2 3">
    <name type="scientific">Paraburkholderia atlantica</name>
    <dbReference type="NCBI Taxonomy" id="2654982"/>
    <lineage>
        <taxon>Bacteria</taxon>
        <taxon>Pseudomonadati</taxon>
        <taxon>Pseudomonadota</taxon>
        <taxon>Betaproteobacteria</taxon>
        <taxon>Burkholderiales</taxon>
        <taxon>Burkholderiaceae</taxon>
        <taxon>Paraburkholderia</taxon>
    </lineage>
</organism>
<dbReference type="AlphaFoldDB" id="A0A7W8QFX8"/>
<feature type="region of interest" description="Disordered" evidence="1">
    <location>
        <begin position="34"/>
        <end position="64"/>
    </location>
</feature>
<evidence type="ECO:0000313" key="2">
    <source>
        <dbReference type="EMBL" id="MBB5429787.1"/>
    </source>
</evidence>
<keyword evidence="3" id="KW-1185">Reference proteome</keyword>
<evidence type="ECO:0000313" key="3">
    <source>
        <dbReference type="Proteomes" id="UP000592780"/>
    </source>
</evidence>
<evidence type="ECO:0000256" key="1">
    <source>
        <dbReference type="SAM" id="MobiDB-lite"/>
    </source>
</evidence>
<accession>A0A7W8QFX8</accession>
<comment type="caution">
    <text evidence="2">The sequence shown here is derived from an EMBL/GenBank/DDBJ whole genome shotgun (WGS) entry which is preliminary data.</text>
</comment>